<accession>A0ABQ5I6R4</accession>
<gene>
    <name evidence="2" type="ORF">Tco_1090565</name>
</gene>
<reference evidence="2" key="1">
    <citation type="journal article" date="2022" name="Int. J. Mol. Sci.">
        <title>Draft Genome of Tanacetum Coccineum: Genomic Comparison of Closely Related Tanacetum-Family Plants.</title>
        <authorList>
            <person name="Yamashiro T."/>
            <person name="Shiraishi A."/>
            <person name="Nakayama K."/>
            <person name="Satake H."/>
        </authorList>
    </citation>
    <scope>NUCLEOTIDE SEQUENCE</scope>
</reference>
<comment type="caution">
    <text evidence="2">The sequence shown here is derived from an EMBL/GenBank/DDBJ whole genome shotgun (WGS) entry which is preliminary data.</text>
</comment>
<evidence type="ECO:0000259" key="1">
    <source>
        <dbReference type="Pfam" id="PF05699"/>
    </source>
</evidence>
<dbReference type="PANTHER" id="PTHR46481">
    <property type="entry name" value="ZINC FINGER BED DOMAIN-CONTAINING PROTEIN 4"/>
    <property type="match status" value="1"/>
</dbReference>
<sequence length="114" mass="13211">MESELGRYEASDFLGQMTIKEFENLDILGWWKERESQFPVLATMARDLLSVQASTVASESAFFDHLDSMERIKHKSPLEGELERVEKQIHAKEIAVSMARPIYEDEITNFNQDE</sequence>
<keyword evidence="3" id="KW-1185">Reference proteome</keyword>
<dbReference type="Proteomes" id="UP001151760">
    <property type="component" value="Unassembled WGS sequence"/>
</dbReference>
<dbReference type="InterPro" id="IPR008906">
    <property type="entry name" value="HATC_C_dom"/>
</dbReference>
<dbReference type="PANTHER" id="PTHR46481:SF7">
    <property type="entry name" value="ZINC FINGER BED DOMAIN-CONTAINING PROTEIN RICESLEEPER 2-LIKE"/>
    <property type="match status" value="1"/>
</dbReference>
<dbReference type="Pfam" id="PF05699">
    <property type="entry name" value="Dimer_Tnp_hAT"/>
    <property type="match status" value="1"/>
</dbReference>
<dbReference type="InterPro" id="IPR052035">
    <property type="entry name" value="ZnF_BED_domain_contain"/>
</dbReference>
<proteinExistence type="predicted"/>
<feature type="domain" description="HAT C-terminal dimerisation" evidence="1">
    <location>
        <begin position="12"/>
        <end position="63"/>
    </location>
</feature>
<evidence type="ECO:0000313" key="3">
    <source>
        <dbReference type="Proteomes" id="UP001151760"/>
    </source>
</evidence>
<evidence type="ECO:0000313" key="2">
    <source>
        <dbReference type="EMBL" id="GJT95047.1"/>
    </source>
</evidence>
<organism evidence="2 3">
    <name type="scientific">Tanacetum coccineum</name>
    <dbReference type="NCBI Taxonomy" id="301880"/>
    <lineage>
        <taxon>Eukaryota</taxon>
        <taxon>Viridiplantae</taxon>
        <taxon>Streptophyta</taxon>
        <taxon>Embryophyta</taxon>
        <taxon>Tracheophyta</taxon>
        <taxon>Spermatophyta</taxon>
        <taxon>Magnoliopsida</taxon>
        <taxon>eudicotyledons</taxon>
        <taxon>Gunneridae</taxon>
        <taxon>Pentapetalae</taxon>
        <taxon>asterids</taxon>
        <taxon>campanulids</taxon>
        <taxon>Asterales</taxon>
        <taxon>Asteraceae</taxon>
        <taxon>Asteroideae</taxon>
        <taxon>Anthemideae</taxon>
        <taxon>Anthemidinae</taxon>
        <taxon>Tanacetum</taxon>
    </lineage>
</organism>
<name>A0ABQ5I6R4_9ASTR</name>
<protein>
    <submittedName>
        <fullName evidence="2">Zinc finger BED domain-containing protein RICESLEEPER 2-like protein</fullName>
    </submittedName>
</protein>
<reference evidence="2" key="2">
    <citation type="submission" date="2022-01" db="EMBL/GenBank/DDBJ databases">
        <authorList>
            <person name="Yamashiro T."/>
            <person name="Shiraishi A."/>
            <person name="Satake H."/>
            <person name="Nakayama K."/>
        </authorList>
    </citation>
    <scope>NUCLEOTIDE SEQUENCE</scope>
</reference>
<dbReference type="InterPro" id="IPR012337">
    <property type="entry name" value="RNaseH-like_sf"/>
</dbReference>
<dbReference type="SUPFAM" id="SSF53098">
    <property type="entry name" value="Ribonuclease H-like"/>
    <property type="match status" value="1"/>
</dbReference>
<dbReference type="EMBL" id="BQNB010020352">
    <property type="protein sequence ID" value="GJT95047.1"/>
    <property type="molecule type" value="Genomic_DNA"/>
</dbReference>